<keyword evidence="1" id="KW-0732">Signal</keyword>
<feature type="signal peptide" evidence="1">
    <location>
        <begin position="1"/>
        <end position="20"/>
    </location>
</feature>
<evidence type="ECO:0000256" key="1">
    <source>
        <dbReference type="SAM" id="SignalP"/>
    </source>
</evidence>
<dbReference type="InterPro" id="IPR029058">
    <property type="entry name" value="AB_hydrolase_fold"/>
</dbReference>
<reference evidence="2" key="1">
    <citation type="submission" date="2014-12" db="EMBL/GenBank/DDBJ databases">
        <title>Insight into the proteome of Arion vulgaris.</title>
        <authorList>
            <person name="Aradska J."/>
            <person name="Bulat T."/>
            <person name="Smidak R."/>
            <person name="Sarate P."/>
            <person name="Gangsoo J."/>
            <person name="Sialana F."/>
            <person name="Bilban M."/>
            <person name="Lubec G."/>
        </authorList>
    </citation>
    <scope>NUCLEOTIDE SEQUENCE</scope>
    <source>
        <tissue evidence="2">Skin</tissue>
    </source>
</reference>
<proteinExistence type="predicted"/>
<name>A0A0B6Z683_9EUPU</name>
<feature type="chain" id="PRO_5002110689" evidence="1">
    <location>
        <begin position="21"/>
        <end position="493"/>
    </location>
</feature>
<protein>
    <submittedName>
        <fullName evidence="2">Uncharacterized protein</fullName>
    </submittedName>
</protein>
<dbReference type="SUPFAM" id="SSF53474">
    <property type="entry name" value="alpha/beta-Hydrolases"/>
    <property type="match status" value="1"/>
</dbReference>
<dbReference type="AlphaFoldDB" id="A0A0B6Z683"/>
<evidence type="ECO:0000313" key="2">
    <source>
        <dbReference type="EMBL" id="CEK63882.1"/>
    </source>
</evidence>
<organism evidence="2">
    <name type="scientific">Arion vulgaris</name>
    <dbReference type="NCBI Taxonomy" id="1028688"/>
    <lineage>
        <taxon>Eukaryota</taxon>
        <taxon>Metazoa</taxon>
        <taxon>Spiralia</taxon>
        <taxon>Lophotrochozoa</taxon>
        <taxon>Mollusca</taxon>
        <taxon>Gastropoda</taxon>
        <taxon>Heterobranchia</taxon>
        <taxon>Euthyneura</taxon>
        <taxon>Panpulmonata</taxon>
        <taxon>Eupulmonata</taxon>
        <taxon>Stylommatophora</taxon>
        <taxon>Helicina</taxon>
        <taxon>Arionoidea</taxon>
        <taxon>Arionidae</taxon>
        <taxon>Arion</taxon>
    </lineage>
</organism>
<accession>A0A0B6Z683</accession>
<sequence>MSESVFLVVIIAAVVTWASGVHVTVSPLPGKAESISRRDVALIVIPESGVSHTEYTVLGRVIQQIYPLRMWVSLLDIAKEETLTLDNLPLLLGESMKELSNAGIHSDPDIFLAVHGLRGHVTADYAQAVPLSLRGLILLGTFLPKRFHYDSFPLPVLTIVGEIDGVVRITRLAQIVQSMILADQQQPGLVIQRPIVLLEGANHDTFVQGDLPAWLHVLDIQAEGDKTVATTKASNLTAIFIASILQEPEGSVETAQLVFQATFEHAKNLIQPIISLIEMTQDNLKSYWVKSAQKWLSGLEGKQSTQLEVDSYVVADRTLPPTLVKEHGINYVITFSDVIQRSENDDKDQGLNPQAPEEIAARMLGPERIREYLKNSTIAHNYTCQDLNYASFMTAYHSASERARNRYNNYHRGVIFEPDIVTDSEALWESTRLKLDTVDHVLHVTSISYQTANDQALSPYDGLFFCKLLAPDRALEWIYVDSLRRSMSNIQNN</sequence>
<gene>
    <name evidence="2" type="primary">ORF49815</name>
</gene>
<dbReference type="EMBL" id="HACG01017017">
    <property type="protein sequence ID" value="CEK63882.1"/>
    <property type="molecule type" value="Transcribed_RNA"/>
</dbReference>